<comment type="caution">
    <text evidence="5">The sequence shown here is derived from an EMBL/GenBank/DDBJ whole genome shotgun (WGS) entry which is preliminary data.</text>
</comment>
<dbReference type="PRINTS" id="PR00032">
    <property type="entry name" value="HTHARAC"/>
</dbReference>
<evidence type="ECO:0000313" key="6">
    <source>
        <dbReference type="Proteomes" id="UP001596108"/>
    </source>
</evidence>
<dbReference type="Proteomes" id="UP001596108">
    <property type="component" value="Unassembled WGS sequence"/>
</dbReference>
<dbReference type="InterPro" id="IPR003313">
    <property type="entry name" value="AraC-bd"/>
</dbReference>
<keyword evidence="6" id="KW-1185">Reference proteome</keyword>
<dbReference type="InterPro" id="IPR014710">
    <property type="entry name" value="RmlC-like_jellyroll"/>
</dbReference>
<dbReference type="PROSITE" id="PS00041">
    <property type="entry name" value="HTH_ARAC_FAMILY_1"/>
    <property type="match status" value="1"/>
</dbReference>
<dbReference type="PROSITE" id="PS01124">
    <property type="entry name" value="HTH_ARAC_FAMILY_2"/>
    <property type="match status" value="1"/>
</dbReference>
<dbReference type="PANTHER" id="PTHR43280">
    <property type="entry name" value="ARAC-FAMILY TRANSCRIPTIONAL REGULATOR"/>
    <property type="match status" value="1"/>
</dbReference>
<evidence type="ECO:0000256" key="2">
    <source>
        <dbReference type="ARBA" id="ARBA00023125"/>
    </source>
</evidence>
<keyword evidence="3" id="KW-0804">Transcription</keyword>
<dbReference type="SMART" id="SM00342">
    <property type="entry name" value="HTH_ARAC"/>
    <property type="match status" value="1"/>
</dbReference>
<dbReference type="Gene3D" id="1.10.10.60">
    <property type="entry name" value="Homeodomain-like"/>
    <property type="match status" value="2"/>
</dbReference>
<dbReference type="SUPFAM" id="SSF51182">
    <property type="entry name" value="RmlC-like cupins"/>
    <property type="match status" value="1"/>
</dbReference>
<protein>
    <submittedName>
        <fullName evidence="5">Helix-turn-helix domain-containing protein</fullName>
    </submittedName>
</protein>
<name>A0ABW0R434_9BACL</name>
<sequence length="283" mass="32289">MNPWHEKIALKTNQPLKIIVSDEENGFPTHWHQEIEIVYVLGGNMQIGINKEIYSLHPGDLLFISSCELHYYYPNPLGCHKIILQLGKSVFDEYADHVFGHKFAHPLLRARDKTGELGDVSRKLEQTIQAILGEWEAGTVGHELAIKARMNDLAATIVRDLPLEAVPLQERTKRLEQLDRLDKVLKHIEREYASDIPLQRAADIAGFSPTYFSRFFKEATGSSFVDYVNTFRANIAMQLLAGDEHSVTEIAYQAGFNSIETFNRVFKRVNGEPPTRFRSKHSK</sequence>
<dbReference type="RefSeq" id="WP_378112512.1">
    <property type="nucleotide sequence ID" value="NZ_JBHSNC010000043.1"/>
</dbReference>
<dbReference type="Gene3D" id="2.60.120.10">
    <property type="entry name" value="Jelly Rolls"/>
    <property type="match status" value="1"/>
</dbReference>
<dbReference type="InterPro" id="IPR011051">
    <property type="entry name" value="RmlC_Cupin_sf"/>
</dbReference>
<dbReference type="InterPro" id="IPR018060">
    <property type="entry name" value="HTH_AraC"/>
</dbReference>
<dbReference type="InterPro" id="IPR020449">
    <property type="entry name" value="Tscrpt_reg_AraC-type_HTH"/>
</dbReference>
<keyword evidence="2" id="KW-0238">DNA-binding</keyword>
<dbReference type="PANTHER" id="PTHR43280:SF28">
    <property type="entry name" value="HTH-TYPE TRANSCRIPTIONAL ACTIVATOR RHAS"/>
    <property type="match status" value="1"/>
</dbReference>
<feature type="domain" description="HTH araC/xylS-type" evidence="4">
    <location>
        <begin position="182"/>
        <end position="280"/>
    </location>
</feature>
<evidence type="ECO:0000313" key="5">
    <source>
        <dbReference type="EMBL" id="MFC5530567.1"/>
    </source>
</evidence>
<dbReference type="EMBL" id="JBHSNC010000043">
    <property type="protein sequence ID" value="MFC5530567.1"/>
    <property type="molecule type" value="Genomic_DNA"/>
</dbReference>
<organism evidence="5 6">
    <name type="scientific">Cohnella yongneupensis</name>
    <dbReference type="NCBI Taxonomy" id="425006"/>
    <lineage>
        <taxon>Bacteria</taxon>
        <taxon>Bacillati</taxon>
        <taxon>Bacillota</taxon>
        <taxon>Bacilli</taxon>
        <taxon>Bacillales</taxon>
        <taxon>Paenibacillaceae</taxon>
        <taxon>Cohnella</taxon>
    </lineage>
</organism>
<accession>A0ABW0R434</accession>
<gene>
    <name evidence="5" type="ORF">ACFPQ4_14105</name>
</gene>
<evidence type="ECO:0000256" key="3">
    <source>
        <dbReference type="ARBA" id="ARBA00023163"/>
    </source>
</evidence>
<dbReference type="InterPro" id="IPR018062">
    <property type="entry name" value="HTH_AraC-typ_CS"/>
</dbReference>
<dbReference type="Pfam" id="PF12833">
    <property type="entry name" value="HTH_18"/>
    <property type="match status" value="1"/>
</dbReference>
<dbReference type="SUPFAM" id="SSF46689">
    <property type="entry name" value="Homeodomain-like"/>
    <property type="match status" value="2"/>
</dbReference>
<reference evidence="6" key="1">
    <citation type="journal article" date="2019" name="Int. J. Syst. Evol. Microbiol.">
        <title>The Global Catalogue of Microorganisms (GCM) 10K type strain sequencing project: providing services to taxonomists for standard genome sequencing and annotation.</title>
        <authorList>
            <consortium name="The Broad Institute Genomics Platform"/>
            <consortium name="The Broad Institute Genome Sequencing Center for Infectious Disease"/>
            <person name="Wu L."/>
            <person name="Ma J."/>
        </authorList>
    </citation>
    <scope>NUCLEOTIDE SEQUENCE [LARGE SCALE GENOMIC DNA]</scope>
    <source>
        <strain evidence="6">CGMCC 1.18578</strain>
    </source>
</reference>
<dbReference type="Pfam" id="PF02311">
    <property type="entry name" value="AraC_binding"/>
    <property type="match status" value="1"/>
</dbReference>
<proteinExistence type="predicted"/>
<evidence type="ECO:0000256" key="1">
    <source>
        <dbReference type="ARBA" id="ARBA00023015"/>
    </source>
</evidence>
<keyword evidence="1" id="KW-0805">Transcription regulation</keyword>
<dbReference type="InterPro" id="IPR009057">
    <property type="entry name" value="Homeodomain-like_sf"/>
</dbReference>
<evidence type="ECO:0000259" key="4">
    <source>
        <dbReference type="PROSITE" id="PS01124"/>
    </source>
</evidence>